<organism evidence="2 3">
    <name type="scientific">Cytospora leucostoma</name>
    <dbReference type="NCBI Taxonomy" id="1230097"/>
    <lineage>
        <taxon>Eukaryota</taxon>
        <taxon>Fungi</taxon>
        <taxon>Dikarya</taxon>
        <taxon>Ascomycota</taxon>
        <taxon>Pezizomycotina</taxon>
        <taxon>Sordariomycetes</taxon>
        <taxon>Sordariomycetidae</taxon>
        <taxon>Diaporthales</taxon>
        <taxon>Cytosporaceae</taxon>
        <taxon>Cytospora</taxon>
    </lineage>
</organism>
<proteinExistence type="predicted"/>
<accession>A0A423WDI4</accession>
<reference evidence="2 3" key="1">
    <citation type="submission" date="2015-09" db="EMBL/GenBank/DDBJ databases">
        <title>Host preference determinants of Valsa canker pathogens revealed by comparative genomics.</title>
        <authorList>
            <person name="Yin Z."/>
            <person name="Huang L."/>
        </authorList>
    </citation>
    <scope>NUCLEOTIDE SEQUENCE [LARGE SCALE GENOMIC DNA]</scope>
    <source>
        <strain evidence="2 3">SXYLt</strain>
    </source>
</reference>
<gene>
    <name evidence="2" type="ORF">VPNG_07609</name>
</gene>
<evidence type="ECO:0000313" key="2">
    <source>
        <dbReference type="EMBL" id="ROW01424.1"/>
    </source>
</evidence>
<dbReference type="AlphaFoldDB" id="A0A423WDI4"/>
<sequence>MTDRGHARLQGYDPVLKPVFLILRAESEWRGLDGGEAAKEWTPMKNGNAAETRAENEWTGLEEKEWKPVKNGDEAEEPAENEWMAMETKSGGREAELLGQAEHQRMAGEAPQAKE</sequence>
<dbReference type="InParanoid" id="A0A423WDI4"/>
<protein>
    <submittedName>
        <fullName evidence="2">Uncharacterized protein</fullName>
    </submittedName>
</protein>
<dbReference type="Proteomes" id="UP000285146">
    <property type="component" value="Unassembled WGS sequence"/>
</dbReference>
<comment type="caution">
    <text evidence="2">The sequence shown here is derived from an EMBL/GenBank/DDBJ whole genome shotgun (WGS) entry which is preliminary data.</text>
</comment>
<dbReference type="EMBL" id="LKEB01000054">
    <property type="protein sequence ID" value="ROW01424.1"/>
    <property type="molecule type" value="Genomic_DNA"/>
</dbReference>
<feature type="region of interest" description="Disordered" evidence="1">
    <location>
        <begin position="34"/>
        <end position="81"/>
    </location>
</feature>
<evidence type="ECO:0000313" key="3">
    <source>
        <dbReference type="Proteomes" id="UP000285146"/>
    </source>
</evidence>
<feature type="compositionally biased region" description="Basic and acidic residues" evidence="1">
    <location>
        <begin position="52"/>
        <end position="73"/>
    </location>
</feature>
<evidence type="ECO:0000256" key="1">
    <source>
        <dbReference type="SAM" id="MobiDB-lite"/>
    </source>
</evidence>
<name>A0A423WDI4_9PEZI</name>
<keyword evidence="3" id="KW-1185">Reference proteome</keyword>